<dbReference type="PROSITE" id="PS50222">
    <property type="entry name" value="EF_HAND_2"/>
    <property type="match status" value="2"/>
</dbReference>
<gene>
    <name evidence="2" type="ORF">D9R08_06970</name>
</gene>
<feature type="domain" description="EF-hand" evidence="1">
    <location>
        <begin position="119"/>
        <end position="146"/>
    </location>
</feature>
<dbReference type="CDD" id="cd00051">
    <property type="entry name" value="EFh"/>
    <property type="match status" value="1"/>
</dbReference>
<accession>A0A3L9Y512</accession>
<dbReference type="InterPro" id="IPR002048">
    <property type="entry name" value="EF_hand_dom"/>
</dbReference>
<proteinExistence type="predicted"/>
<dbReference type="Gene3D" id="1.10.238.10">
    <property type="entry name" value="EF-hand"/>
    <property type="match status" value="1"/>
</dbReference>
<evidence type="ECO:0000259" key="1">
    <source>
        <dbReference type="PROSITE" id="PS50222"/>
    </source>
</evidence>
<dbReference type="SUPFAM" id="SSF47473">
    <property type="entry name" value="EF-hand"/>
    <property type="match status" value="1"/>
</dbReference>
<comment type="caution">
    <text evidence="2">The sequence shown here is derived from an EMBL/GenBank/DDBJ whole genome shotgun (WGS) entry which is preliminary data.</text>
</comment>
<dbReference type="Pfam" id="PF13202">
    <property type="entry name" value="EF-hand_5"/>
    <property type="match status" value="2"/>
</dbReference>
<dbReference type="EMBL" id="RCNT01000003">
    <property type="protein sequence ID" value="RMA42545.1"/>
    <property type="molecule type" value="Genomic_DNA"/>
</dbReference>
<evidence type="ECO:0000313" key="3">
    <source>
        <dbReference type="Proteomes" id="UP000281343"/>
    </source>
</evidence>
<feature type="domain" description="EF-hand" evidence="1">
    <location>
        <begin position="67"/>
        <end position="102"/>
    </location>
</feature>
<keyword evidence="3" id="KW-1185">Reference proteome</keyword>
<dbReference type="Proteomes" id="UP000281343">
    <property type="component" value="Unassembled WGS sequence"/>
</dbReference>
<dbReference type="InterPro" id="IPR018247">
    <property type="entry name" value="EF_Hand_1_Ca_BS"/>
</dbReference>
<dbReference type="SMART" id="SM00054">
    <property type="entry name" value="EFh"/>
    <property type="match status" value="2"/>
</dbReference>
<dbReference type="AlphaFoldDB" id="A0A3L9Y512"/>
<dbReference type="PROSITE" id="PS00018">
    <property type="entry name" value="EF_HAND_1"/>
    <property type="match status" value="1"/>
</dbReference>
<dbReference type="GO" id="GO:0005509">
    <property type="term" value="F:calcium ion binding"/>
    <property type="evidence" value="ECO:0007669"/>
    <property type="project" value="InterPro"/>
</dbReference>
<organism evidence="2 3">
    <name type="scientific">Rhodophyticola porphyridii</name>
    <dbReference type="NCBI Taxonomy" id="1852017"/>
    <lineage>
        <taxon>Bacteria</taxon>
        <taxon>Pseudomonadati</taxon>
        <taxon>Pseudomonadota</taxon>
        <taxon>Alphaproteobacteria</taxon>
        <taxon>Rhodobacterales</taxon>
        <taxon>Roseobacteraceae</taxon>
        <taxon>Rhodophyticola</taxon>
    </lineage>
</organism>
<evidence type="ECO:0000313" key="2">
    <source>
        <dbReference type="EMBL" id="RMA42545.1"/>
    </source>
</evidence>
<reference evidence="2 3" key="1">
    <citation type="submission" date="2018-10" db="EMBL/GenBank/DDBJ databases">
        <authorList>
            <person name="Jung H.S."/>
            <person name="Jeon C.O."/>
        </authorList>
    </citation>
    <scope>NUCLEOTIDE SEQUENCE [LARGE SCALE GENOMIC DNA]</scope>
    <source>
        <strain evidence="2 3">MA-7-27</strain>
    </source>
</reference>
<name>A0A3L9Y512_9RHOB</name>
<protein>
    <submittedName>
        <fullName evidence="2">EF-hand domain-containing protein</fullName>
    </submittedName>
</protein>
<dbReference type="InterPro" id="IPR011992">
    <property type="entry name" value="EF-hand-dom_pair"/>
</dbReference>
<sequence length="148" mass="16421">MLPDNIGDQAASRRCSCISKPDKPNRFKLYCLHLLWSDPMPIQAQIPYAVVALLVFGTPALAESEGPFSERAVATFIAADVNNDEHLSFDEFGNFIRTMAAYGQPTSRRIRTFGAYRMAFSRIDVNGDGYVSPNEMRSADRSHRAEGG</sequence>